<dbReference type="Gene3D" id="3.40.50.2300">
    <property type="match status" value="1"/>
</dbReference>
<dbReference type="PANTHER" id="PTHR44688">
    <property type="entry name" value="DNA-BINDING TRANSCRIPTIONAL ACTIVATOR DEVR_DOSR"/>
    <property type="match status" value="1"/>
</dbReference>
<dbReference type="Pfam" id="PF00196">
    <property type="entry name" value="GerE"/>
    <property type="match status" value="1"/>
</dbReference>
<dbReference type="InterPro" id="IPR016032">
    <property type="entry name" value="Sig_transdc_resp-reg_C-effctor"/>
</dbReference>
<name>A0A0F7JSU4_9GAMM</name>
<dbReference type="EMBL" id="CP011412">
    <property type="protein sequence ID" value="AKH19526.1"/>
    <property type="molecule type" value="Genomic_DNA"/>
</dbReference>
<organism evidence="9 10">
    <name type="scientific">Sedimenticola thiotaurini</name>
    <dbReference type="NCBI Taxonomy" id="1543721"/>
    <lineage>
        <taxon>Bacteria</taxon>
        <taxon>Pseudomonadati</taxon>
        <taxon>Pseudomonadota</taxon>
        <taxon>Gammaproteobacteria</taxon>
        <taxon>Chromatiales</taxon>
        <taxon>Sedimenticolaceae</taxon>
        <taxon>Sedimenticola</taxon>
    </lineage>
</organism>
<dbReference type="GO" id="GO:0000160">
    <property type="term" value="P:phosphorelay signal transduction system"/>
    <property type="evidence" value="ECO:0007669"/>
    <property type="project" value="UniProtKB-KW"/>
</dbReference>
<dbReference type="SUPFAM" id="SSF46894">
    <property type="entry name" value="C-terminal effector domain of the bipartite response regulators"/>
    <property type="match status" value="1"/>
</dbReference>
<dbReference type="PROSITE" id="PS50043">
    <property type="entry name" value="HTH_LUXR_2"/>
    <property type="match status" value="1"/>
</dbReference>
<dbReference type="PANTHER" id="PTHR44688:SF16">
    <property type="entry name" value="DNA-BINDING TRANSCRIPTIONAL ACTIVATOR DEVR_DOSR"/>
    <property type="match status" value="1"/>
</dbReference>
<accession>A0A0F7JSU4</accession>
<dbReference type="SUPFAM" id="SSF52172">
    <property type="entry name" value="CheY-like"/>
    <property type="match status" value="1"/>
</dbReference>
<keyword evidence="10" id="KW-1185">Reference proteome</keyword>
<dbReference type="Gene3D" id="1.10.10.10">
    <property type="entry name" value="Winged helix-like DNA-binding domain superfamily/Winged helix DNA-binding domain"/>
    <property type="match status" value="1"/>
</dbReference>
<feature type="domain" description="Response regulatory" evidence="8">
    <location>
        <begin position="7"/>
        <end position="121"/>
    </location>
</feature>
<evidence type="ECO:0000256" key="2">
    <source>
        <dbReference type="ARBA" id="ARBA00023012"/>
    </source>
</evidence>
<gene>
    <name evidence="9" type="ORF">AAY24_03220</name>
</gene>
<dbReference type="Pfam" id="PF00072">
    <property type="entry name" value="Response_reg"/>
    <property type="match status" value="1"/>
</dbReference>
<keyword evidence="5" id="KW-0804">Transcription</keyword>
<dbReference type="RefSeq" id="WP_046858464.1">
    <property type="nucleotide sequence ID" value="NZ_CP011412.1"/>
</dbReference>
<evidence type="ECO:0008006" key="11">
    <source>
        <dbReference type="Google" id="ProtNLM"/>
    </source>
</evidence>
<evidence type="ECO:0000313" key="10">
    <source>
        <dbReference type="Proteomes" id="UP000034410"/>
    </source>
</evidence>
<dbReference type="SMART" id="SM00448">
    <property type="entry name" value="REC"/>
    <property type="match status" value="1"/>
</dbReference>
<dbReference type="PROSITE" id="PS00622">
    <property type="entry name" value="HTH_LUXR_1"/>
    <property type="match status" value="1"/>
</dbReference>
<dbReference type="SMART" id="SM00421">
    <property type="entry name" value="HTH_LUXR"/>
    <property type="match status" value="1"/>
</dbReference>
<dbReference type="InterPro" id="IPR001789">
    <property type="entry name" value="Sig_transdc_resp-reg_receiver"/>
</dbReference>
<feature type="modified residue" description="4-aspartylphosphate" evidence="6">
    <location>
        <position position="56"/>
    </location>
</feature>
<dbReference type="Proteomes" id="UP000034410">
    <property type="component" value="Chromosome"/>
</dbReference>
<dbReference type="PRINTS" id="PR00038">
    <property type="entry name" value="HTHLUXR"/>
</dbReference>
<keyword evidence="2" id="KW-0902">Two-component regulatory system</keyword>
<dbReference type="KEGG" id="seds:AAY24_03220"/>
<evidence type="ECO:0000259" key="8">
    <source>
        <dbReference type="PROSITE" id="PS50110"/>
    </source>
</evidence>
<sequence>MSDNTPNVFIVDDDLAVRESLSDLMDSVGLNAETYASAQEFLTRYTPTLWGCLVLDIRMFGMSGLELQDELIRRGALLPTIFITGHGDVPMAVQAMRRGAMDFIQKPFREQELLDSINLALENGSKIRASELERQTVWQQVESLTPREREVMDKIIAGKSNKVIAADLGLSQRTVEVHRANMMEKLQVHSLADLVRVITHAGLDGTEHQVYSNG</sequence>
<proteinExistence type="predicted"/>
<keyword evidence="1 6" id="KW-0597">Phosphoprotein</keyword>
<dbReference type="PATRIC" id="fig|1543721.4.peg.677"/>
<dbReference type="FunFam" id="3.40.50.2300:FF:000018">
    <property type="entry name" value="DNA-binding transcriptional regulator NtrC"/>
    <property type="match status" value="1"/>
</dbReference>
<dbReference type="InterPro" id="IPR011006">
    <property type="entry name" value="CheY-like_superfamily"/>
</dbReference>
<reference evidence="9 10" key="1">
    <citation type="journal article" date="2015" name="Genome Announc.">
        <title>Complete Genome Sequence of Sedimenticola thiotaurini Strain SIP-G1, a Polyphosphate- and Polyhydroxyalkanoate-Accumulating Sulfur-Oxidizing Gammaproteobacterium Isolated from Salt Marsh Sediments.</title>
        <authorList>
            <person name="Flood B.E."/>
            <person name="Jones D.S."/>
            <person name="Bailey J.V."/>
        </authorList>
    </citation>
    <scope>NUCLEOTIDE SEQUENCE [LARGE SCALE GENOMIC DNA]</scope>
    <source>
        <strain evidence="9 10">SIP-G1</strain>
    </source>
</reference>
<dbReference type="PROSITE" id="PS50110">
    <property type="entry name" value="RESPONSE_REGULATORY"/>
    <property type="match status" value="1"/>
</dbReference>
<dbReference type="GO" id="GO:0003677">
    <property type="term" value="F:DNA binding"/>
    <property type="evidence" value="ECO:0007669"/>
    <property type="project" value="UniProtKB-KW"/>
</dbReference>
<evidence type="ECO:0000256" key="3">
    <source>
        <dbReference type="ARBA" id="ARBA00023015"/>
    </source>
</evidence>
<dbReference type="InterPro" id="IPR036388">
    <property type="entry name" value="WH-like_DNA-bd_sf"/>
</dbReference>
<evidence type="ECO:0000259" key="7">
    <source>
        <dbReference type="PROSITE" id="PS50043"/>
    </source>
</evidence>
<feature type="domain" description="HTH luxR-type" evidence="7">
    <location>
        <begin position="137"/>
        <end position="202"/>
    </location>
</feature>
<evidence type="ECO:0000256" key="1">
    <source>
        <dbReference type="ARBA" id="ARBA00022553"/>
    </source>
</evidence>
<evidence type="ECO:0000313" key="9">
    <source>
        <dbReference type="EMBL" id="AKH19526.1"/>
    </source>
</evidence>
<dbReference type="AlphaFoldDB" id="A0A0F7JSU4"/>
<keyword evidence="3" id="KW-0805">Transcription regulation</keyword>
<evidence type="ECO:0000256" key="4">
    <source>
        <dbReference type="ARBA" id="ARBA00023125"/>
    </source>
</evidence>
<dbReference type="OrthoDB" id="9796655at2"/>
<dbReference type="GO" id="GO:0006355">
    <property type="term" value="P:regulation of DNA-templated transcription"/>
    <property type="evidence" value="ECO:0007669"/>
    <property type="project" value="InterPro"/>
</dbReference>
<protein>
    <recommendedName>
        <fullName evidence="11">Response regulator transcription factor</fullName>
    </recommendedName>
</protein>
<dbReference type="InterPro" id="IPR000792">
    <property type="entry name" value="Tscrpt_reg_LuxR_C"/>
</dbReference>
<keyword evidence="4" id="KW-0238">DNA-binding</keyword>
<dbReference type="CDD" id="cd17537">
    <property type="entry name" value="REC_FixJ"/>
    <property type="match status" value="1"/>
</dbReference>
<evidence type="ECO:0000256" key="6">
    <source>
        <dbReference type="PROSITE-ProRule" id="PRU00169"/>
    </source>
</evidence>
<dbReference type="CDD" id="cd06170">
    <property type="entry name" value="LuxR_C_like"/>
    <property type="match status" value="1"/>
</dbReference>
<evidence type="ECO:0000256" key="5">
    <source>
        <dbReference type="ARBA" id="ARBA00023163"/>
    </source>
</evidence>